<comment type="caution">
    <text evidence="2">The sequence shown here is derived from an EMBL/GenBank/DDBJ whole genome shotgun (WGS) entry which is preliminary data.</text>
</comment>
<feature type="chain" id="PRO_5040476104" evidence="1">
    <location>
        <begin position="19"/>
        <end position="235"/>
    </location>
</feature>
<evidence type="ECO:0000313" key="3">
    <source>
        <dbReference type="Proteomes" id="UP000703269"/>
    </source>
</evidence>
<evidence type="ECO:0000313" key="2">
    <source>
        <dbReference type="EMBL" id="GJE87600.1"/>
    </source>
</evidence>
<protein>
    <submittedName>
        <fullName evidence="2">Uncharacterized protein</fullName>
    </submittedName>
</protein>
<sequence>MVRLAIFALPLLWLSAHASPAPRSTDSNIGTFVPLRIEGKDGTIFEGPIFTRGHNVTTPSGGNHHCDGTNLGAHPTPGPTATSALADAAKLKHFAFDGTFDPKFDDFFITSIGNSPETATQFWGILADFVFTPVGGCEEQVSAKTHVLWAFDAFNAAAFLFLQGPETAIQGVPIELSVKDGLTGNAISGASVGEGFPPTGANGVVTVTFGTPGLKSLKAEKEGTIRSNALTILVI</sequence>
<accession>A0A9P3G4V3</accession>
<dbReference type="AlphaFoldDB" id="A0A9P3G4V3"/>
<reference evidence="2 3" key="1">
    <citation type="submission" date="2021-08" db="EMBL/GenBank/DDBJ databases">
        <title>Draft Genome Sequence of Phanerochaete sordida strain YK-624.</title>
        <authorList>
            <person name="Mori T."/>
            <person name="Dohra H."/>
            <person name="Suzuki T."/>
            <person name="Kawagishi H."/>
            <person name="Hirai H."/>
        </authorList>
    </citation>
    <scope>NUCLEOTIDE SEQUENCE [LARGE SCALE GENOMIC DNA]</scope>
    <source>
        <strain evidence="2 3">YK-624</strain>
    </source>
</reference>
<organism evidence="2 3">
    <name type="scientific">Phanerochaete sordida</name>
    <dbReference type="NCBI Taxonomy" id="48140"/>
    <lineage>
        <taxon>Eukaryota</taxon>
        <taxon>Fungi</taxon>
        <taxon>Dikarya</taxon>
        <taxon>Basidiomycota</taxon>
        <taxon>Agaricomycotina</taxon>
        <taxon>Agaricomycetes</taxon>
        <taxon>Polyporales</taxon>
        <taxon>Phanerochaetaceae</taxon>
        <taxon>Phanerochaete</taxon>
    </lineage>
</organism>
<keyword evidence="1" id="KW-0732">Signal</keyword>
<name>A0A9P3G4V3_9APHY</name>
<dbReference type="OrthoDB" id="10007757at2759"/>
<evidence type="ECO:0000256" key="1">
    <source>
        <dbReference type="SAM" id="SignalP"/>
    </source>
</evidence>
<keyword evidence="3" id="KW-1185">Reference proteome</keyword>
<feature type="signal peptide" evidence="1">
    <location>
        <begin position="1"/>
        <end position="18"/>
    </location>
</feature>
<proteinExistence type="predicted"/>
<dbReference type="Proteomes" id="UP000703269">
    <property type="component" value="Unassembled WGS sequence"/>
</dbReference>
<gene>
    <name evidence="2" type="ORF">PsYK624_036830</name>
</gene>
<dbReference type="EMBL" id="BPQB01000007">
    <property type="protein sequence ID" value="GJE87600.1"/>
    <property type="molecule type" value="Genomic_DNA"/>
</dbReference>